<keyword evidence="1" id="KW-0472">Membrane</keyword>
<proteinExistence type="predicted"/>
<comment type="caution">
    <text evidence="3">The sequence shown here is derived from an EMBL/GenBank/DDBJ whole genome shotgun (WGS) entry which is preliminary data.</text>
</comment>
<feature type="domain" description="Acyltransferase 3" evidence="2">
    <location>
        <begin position="15"/>
        <end position="367"/>
    </location>
</feature>
<feature type="transmembrane region" description="Helical" evidence="1">
    <location>
        <begin position="348"/>
        <end position="369"/>
    </location>
</feature>
<sequence>MTETTDPLPRTDRHYGLDWLRIAAFALLIVYHIGMVFAPWGWVIKTSHTIPALIAPMALLTPWRLALLFAVSGYASWHLLAKSGSAGRFLRSRNVRLLIPLAFGMVALVPVEMWVRVMDRGYPHGLIQFWTHDYWRSGEFWGREFPSWEHLWFVAYLWTYTAILVAGLAWCRAPIERVTAWLVRWLTEGWRILWAPVVLLALAKVALTFLVEEEHGLFRDWAGHALYLPMFLFGFVLAGSPKLWVPLQRWWRAALAIAAVSGAIVVAVELTFPGEAIPPHWVMAAERGAVAAMAWTMTVVLFVLADRYWNRDHRWRKTFAEAVFPFYLAHQPVIVLITWYTLPYEFPAPIEFAVLITGTTAICAAFYLIGREIGWLRPLIGLGPRSDRAAITPAAAERGAVL</sequence>
<keyword evidence="1" id="KW-0812">Transmembrane</keyword>
<evidence type="ECO:0000313" key="3">
    <source>
        <dbReference type="EMBL" id="RSY81942.1"/>
    </source>
</evidence>
<name>A0A430G209_9SPHN</name>
<dbReference type="EMBL" id="QQYZ01000013">
    <property type="protein sequence ID" value="RSY81942.1"/>
    <property type="molecule type" value="Genomic_DNA"/>
</dbReference>
<reference evidence="3 4" key="1">
    <citation type="submission" date="2018-07" db="EMBL/GenBank/DDBJ databases">
        <title>Genomic and Epidemiologic Investigation of an Indolent Hospital Outbreak.</title>
        <authorList>
            <person name="Johnson R.C."/>
            <person name="Deming C."/>
            <person name="Conlan S."/>
            <person name="Zellmer C.J."/>
            <person name="Michelin A.V."/>
            <person name="Lee-Lin S."/>
            <person name="Thomas P.J."/>
            <person name="Park M."/>
            <person name="Weingarten R.A."/>
            <person name="Less J."/>
            <person name="Dekker J.P."/>
            <person name="Frank K.M."/>
            <person name="Musser K.A."/>
            <person name="Mcquiston J.R."/>
            <person name="Henderson D.K."/>
            <person name="Lau A.F."/>
            <person name="Palmore T.N."/>
            <person name="Segre J.A."/>
        </authorList>
    </citation>
    <scope>NUCLEOTIDE SEQUENCE [LARGE SCALE GENOMIC DNA]</scope>
    <source>
        <strain evidence="3 4">SK-CDC1_0717</strain>
    </source>
</reference>
<feature type="transmembrane region" description="Helical" evidence="1">
    <location>
        <begin position="20"/>
        <end position="42"/>
    </location>
</feature>
<keyword evidence="3" id="KW-0808">Transferase</keyword>
<dbReference type="Pfam" id="PF01757">
    <property type="entry name" value="Acyl_transf_3"/>
    <property type="match status" value="1"/>
</dbReference>
<dbReference type="PANTHER" id="PTHR36927">
    <property type="entry name" value="BLR4337 PROTEIN"/>
    <property type="match status" value="1"/>
</dbReference>
<dbReference type="GO" id="GO:0016747">
    <property type="term" value="F:acyltransferase activity, transferring groups other than amino-acyl groups"/>
    <property type="evidence" value="ECO:0007669"/>
    <property type="project" value="InterPro"/>
</dbReference>
<feature type="transmembrane region" description="Helical" evidence="1">
    <location>
        <begin position="54"/>
        <end position="77"/>
    </location>
</feature>
<dbReference type="RefSeq" id="WP_126004845.1">
    <property type="nucleotide sequence ID" value="NZ_QQYZ01000013.1"/>
</dbReference>
<organism evidence="3 4">
    <name type="scientific">Sphingomonas koreensis</name>
    <dbReference type="NCBI Taxonomy" id="93064"/>
    <lineage>
        <taxon>Bacteria</taxon>
        <taxon>Pseudomonadati</taxon>
        <taxon>Pseudomonadota</taxon>
        <taxon>Alphaproteobacteria</taxon>
        <taxon>Sphingomonadales</taxon>
        <taxon>Sphingomonadaceae</taxon>
        <taxon>Sphingomonas</taxon>
    </lineage>
</organism>
<keyword evidence="1" id="KW-1133">Transmembrane helix</keyword>
<feature type="transmembrane region" description="Helical" evidence="1">
    <location>
        <begin position="151"/>
        <end position="171"/>
    </location>
</feature>
<dbReference type="Proteomes" id="UP000287746">
    <property type="component" value="Unassembled WGS sequence"/>
</dbReference>
<feature type="transmembrane region" description="Helical" evidence="1">
    <location>
        <begin position="97"/>
        <end position="115"/>
    </location>
</feature>
<dbReference type="InterPro" id="IPR002656">
    <property type="entry name" value="Acyl_transf_3_dom"/>
</dbReference>
<protein>
    <submittedName>
        <fullName evidence="3">Acyltransferase</fullName>
    </submittedName>
</protein>
<dbReference type="InterPro" id="IPR050623">
    <property type="entry name" value="Glucan_succinyl_AcylTrfase"/>
</dbReference>
<feature type="transmembrane region" description="Helical" evidence="1">
    <location>
        <begin position="250"/>
        <end position="268"/>
    </location>
</feature>
<feature type="transmembrane region" description="Helical" evidence="1">
    <location>
        <begin position="221"/>
        <end position="238"/>
    </location>
</feature>
<feature type="transmembrane region" description="Helical" evidence="1">
    <location>
        <begin position="192"/>
        <end position="209"/>
    </location>
</feature>
<evidence type="ECO:0000256" key="1">
    <source>
        <dbReference type="SAM" id="Phobius"/>
    </source>
</evidence>
<accession>A0A430G209</accession>
<feature type="transmembrane region" description="Helical" evidence="1">
    <location>
        <begin position="322"/>
        <end position="342"/>
    </location>
</feature>
<dbReference type="AlphaFoldDB" id="A0A430G209"/>
<evidence type="ECO:0000259" key="2">
    <source>
        <dbReference type="Pfam" id="PF01757"/>
    </source>
</evidence>
<feature type="transmembrane region" description="Helical" evidence="1">
    <location>
        <begin position="288"/>
        <end position="310"/>
    </location>
</feature>
<gene>
    <name evidence="3" type="ORF">DAH66_13780</name>
</gene>
<dbReference type="PANTHER" id="PTHR36927:SF3">
    <property type="entry name" value="GLUCANS BIOSYNTHESIS PROTEIN C"/>
    <property type="match status" value="1"/>
</dbReference>
<evidence type="ECO:0000313" key="4">
    <source>
        <dbReference type="Proteomes" id="UP000287746"/>
    </source>
</evidence>
<keyword evidence="3" id="KW-0012">Acyltransferase</keyword>